<evidence type="ECO:0000313" key="1">
    <source>
        <dbReference type="EMBL" id="PTX41803.1"/>
    </source>
</evidence>
<proteinExistence type="predicted"/>
<gene>
    <name evidence="1" type="ORF">C8N34_1278</name>
</gene>
<accession>A0A2T6ADA9</accession>
<evidence type="ECO:0008006" key="3">
    <source>
        <dbReference type="Google" id="ProtNLM"/>
    </source>
</evidence>
<dbReference type="Proteomes" id="UP000244224">
    <property type="component" value="Unassembled WGS sequence"/>
</dbReference>
<protein>
    <recommendedName>
        <fullName evidence="3">HpcH/HpaI aldolase/citrate lyase domain-containing protein</fullName>
    </recommendedName>
</protein>
<reference evidence="1 2" key="1">
    <citation type="submission" date="2018-04" db="EMBL/GenBank/DDBJ databases">
        <title>Genomic Encyclopedia of Archaeal and Bacterial Type Strains, Phase II (KMG-II): from individual species to whole genera.</title>
        <authorList>
            <person name="Goeker M."/>
        </authorList>
    </citation>
    <scope>NUCLEOTIDE SEQUENCE [LARGE SCALE GENOMIC DNA]</scope>
    <source>
        <strain evidence="1 2">DSM 21823</strain>
    </source>
</reference>
<name>A0A2T6ADA9_9RHOB</name>
<keyword evidence="2" id="KW-1185">Reference proteome</keyword>
<dbReference type="EMBL" id="QBKP01000027">
    <property type="protein sequence ID" value="PTX41803.1"/>
    <property type="molecule type" value="Genomic_DNA"/>
</dbReference>
<evidence type="ECO:0000313" key="2">
    <source>
        <dbReference type="Proteomes" id="UP000244224"/>
    </source>
</evidence>
<sequence>MPIDASAAQEAAKRIYAMLDLAEAADAFEFDAVDRQIGRIRSAAGPAAAIVVPNRHVRTCADMLYRTRTLVTTRIAPGDLHAMERAVTDGAAEVELRAPGGIALDVLTRAAQRRNVKLACPDDMDIREALGRFDAARIRFAIVSDAPDPLRQAAKTIVAAGFRLGLKVTGCQTLAACQAVYDTISDAVGEAWIWPGTLRFDASETLHDDIVGHLRDRILSRPVGCGVRPDERRH</sequence>
<dbReference type="RefSeq" id="WP_108130729.1">
    <property type="nucleotide sequence ID" value="NZ_QBKP01000027.1"/>
</dbReference>
<dbReference type="AlphaFoldDB" id="A0A2T6ADA9"/>
<comment type="caution">
    <text evidence="1">The sequence shown here is derived from an EMBL/GenBank/DDBJ whole genome shotgun (WGS) entry which is preliminary data.</text>
</comment>
<organism evidence="1 2">
    <name type="scientific">Gemmobacter caeni</name>
    <dbReference type="NCBI Taxonomy" id="589035"/>
    <lineage>
        <taxon>Bacteria</taxon>
        <taxon>Pseudomonadati</taxon>
        <taxon>Pseudomonadota</taxon>
        <taxon>Alphaproteobacteria</taxon>
        <taxon>Rhodobacterales</taxon>
        <taxon>Paracoccaceae</taxon>
        <taxon>Gemmobacter</taxon>
    </lineage>
</organism>